<evidence type="ECO:0000259" key="6">
    <source>
        <dbReference type="PROSITE" id="PS50089"/>
    </source>
</evidence>
<evidence type="ECO:0000256" key="1">
    <source>
        <dbReference type="ARBA" id="ARBA00022723"/>
    </source>
</evidence>
<dbReference type="PROSITE" id="PS00518">
    <property type="entry name" value="ZF_RING_1"/>
    <property type="match status" value="1"/>
</dbReference>
<reference evidence="7" key="1">
    <citation type="submission" date="2023-07" db="EMBL/GenBank/DDBJ databases">
        <authorList>
            <consortium name="AG Swart"/>
            <person name="Singh M."/>
            <person name="Singh A."/>
            <person name="Seah K."/>
            <person name="Emmerich C."/>
        </authorList>
    </citation>
    <scope>NUCLEOTIDE SEQUENCE</scope>
    <source>
        <strain evidence="7">DP1</strain>
    </source>
</reference>
<keyword evidence="1" id="KW-0479">Metal-binding</keyword>
<evidence type="ECO:0000256" key="4">
    <source>
        <dbReference type="PROSITE-ProRule" id="PRU00175"/>
    </source>
</evidence>
<dbReference type="PANTHER" id="PTHR46537:SF3">
    <property type="entry name" value="E3 UBIQUITIN-PROTEIN LIGASE RING1A"/>
    <property type="match status" value="1"/>
</dbReference>
<keyword evidence="8" id="KW-1185">Reference proteome</keyword>
<gene>
    <name evidence="7" type="ORF">ECRASSUSDP1_LOCUS5774</name>
</gene>
<dbReference type="GO" id="GO:0008270">
    <property type="term" value="F:zinc ion binding"/>
    <property type="evidence" value="ECO:0007669"/>
    <property type="project" value="UniProtKB-KW"/>
</dbReference>
<evidence type="ECO:0000256" key="2">
    <source>
        <dbReference type="ARBA" id="ARBA00022771"/>
    </source>
</evidence>
<keyword evidence="2 4" id="KW-0863">Zinc-finger</keyword>
<evidence type="ECO:0000256" key="5">
    <source>
        <dbReference type="SAM" id="MobiDB-lite"/>
    </source>
</evidence>
<dbReference type="InterPro" id="IPR044592">
    <property type="entry name" value="RING1A/B"/>
</dbReference>
<name>A0AAD1U989_EUPCR</name>
<dbReference type="Proteomes" id="UP001295684">
    <property type="component" value="Unassembled WGS sequence"/>
</dbReference>
<keyword evidence="3" id="KW-0862">Zinc</keyword>
<evidence type="ECO:0000313" key="7">
    <source>
        <dbReference type="EMBL" id="CAI2364431.1"/>
    </source>
</evidence>
<accession>A0AAD1U989</accession>
<feature type="compositionally biased region" description="Basic and acidic residues" evidence="5">
    <location>
        <begin position="327"/>
        <end position="345"/>
    </location>
</feature>
<dbReference type="Gene3D" id="3.30.40.10">
    <property type="entry name" value="Zinc/RING finger domain, C3HC4 (zinc finger)"/>
    <property type="match status" value="1"/>
</dbReference>
<comment type="caution">
    <text evidence="7">The sequence shown here is derived from an EMBL/GenBank/DDBJ whole genome shotgun (WGS) entry which is preliminary data.</text>
</comment>
<feature type="compositionally biased region" description="Acidic residues" evidence="5">
    <location>
        <begin position="86"/>
        <end position="100"/>
    </location>
</feature>
<proteinExistence type="predicted"/>
<feature type="region of interest" description="Disordered" evidence="5">
    <location>
        <begin position="308"/>
        <end position="345"/>
    </location>
</feature>
<dbReference type="AlphaFoldDB" id="A0AAD1U989"/>
<dbReference type="InterPro" id="IPR013083">
    <property type="entry name" value="Znf_RING/FYVE/PHD"/>
</dbReference>
<evidence type="ECO:0000256" key="3">
    <source>
        <dbReference type="ARBA" id="ARBA00022833"/>
    </source>
</evidence>
<dbReference type="PROSITE" id="PS50089">
    <property type="entry name" value="ZF_RING_2"/>
    <property type="match status" value="1"/>
</dbReference>
<protein>
    <recommendedName>
        <fullName evidence="6">RING-type domain-containing protein</fullName>
    </recommendedName>
</protein>
<feature type="domain" description="RING-type" evidence="6">
    <location>
        <begin position="204"/>
        <end position="243"/>
    </location>
</feature>
<evidence type="ECO:0000313" key="8">
    <source>
        <dbReference type="Proteomes" id="UP001295684"/>
    </source>
</evidence>
<dbReference type="EMBL" id="CAMPGE010005582">
    <property type="protein sequence ID" value="CAI2364431.1"/>
    <property type="molecule type" value="Genomic_DNA"/>
</dbReference>
<dbReference type="InterPro" id="IPR001841">
    <property type="entry name" value="Znf_RING"/>
</dbReference>
<dbReference type="InterPro" id="IPR017907">
    <property type="entry name" value="Znf_RING_CS"/>
</dbReference>
<sequence length="540" mass="62621">METRSSSAIKNLEFQPMEFSDDENCSLNELDVQPEVIDQALRDPNCIISQADREMPIRLHSDQEVPEYPPIPPILLGLPLDDAPIEEESEPEESVSEDDNESSKKKSKKSKKRAKKKAKKKAKKERKRKRKEKERKKKLEEAKMMDSAAVKQEREDYERTRNLFIKTFIKHKLNKAAQGAISKEAVKECLTKSSIKSLRNEIMCAVCQDIINDPVMLMTCAHRFCKECIETHIRVSKKSCPICITPIETRRIMRDDKKINGLCKKLVKLLKADFAFINEEDEQEKETYSKAIIKEQSLINEIKKRQINDQKNMHKKKTNRGKKKKTRAGEKTAEEKEAEKVVSEENYNRRPDNDITILQDDYQLKKYKLVPRMRIVVNGLCPILYLGKYVAYKNKFDIIIWPNIQFFMACGDKLRKVKHIDRIDQVKEKFGIKGNKLTIYYRKIVTKSYPKYMNMIQNTTQNMRPYNGVNKPPVANPDINIGNKDLFSTEAPTAQLVKKEDLAPKQDDPIEAMTNQERINQLNNVGSSSKLENCLGDLFK</sequence>
<feature type="compositionally biased region" description="Basic residues" evidence="5">
    <location>
        <begin position="105"/>
        <end position="136"/>
    </location>
</feature>
<dbReference type="SUPFAM" id="SSF57850">
    <property type="entry name" value="RING/U-box"/>
    <property type="match status" value="1"/>
</dbReference>
<organism evidence="7 8">
    <name type="scientific">Euplotes crassus</name>
    <dbReference type="NCBI Taxonomy" id="5936"/>
    <lineage>
        <taxon>Eukaryota</taxon>
        <taxon>Sar</taxon>
        <taxon>Alveolata</taxon>
        <taxon>Ciliophora</taxon>
        <taxon>Intramacronucleata</taxon>
        <taxon>Spirotrichea</taxon>
        <taxon>Hypotrichia</taxon>
        <taxon>Euplotida</taxon>
        <taxon>Euplotidae</taxon>
        <taxon>Moneuplotes</taxon>
    </lineage>
</organism>
<feature type="region of interest" description="Disordered" evidence="5">
    <location>
        <begin position="86"/>
        <end position="153"/>
    </location>
</feature>
<feature type="compositionally biased region" description="Basic residues" evidence="5">
    <location>
        <begin position="313"/>
        <end position="326"/>
    </location>
</feature>
<dbReference type="SMART" id="SM00184">
    <property type="entry name" value="RING"/>
    <property type="match status" value="1"/>
</dbReference>
<dbReference type="PANTHER" id="PTHR46537">
    <property type="entry name" value="OS11G0578200 PROTEIN"/>
    <property type="match status" value="1"/>
</dbReference>
<dbReference type="Pfam" id="PF13923">
    <property type="entry name" value="zf-C3HC4_2"/>
    <property type="match status" value="1"/>
</dbReference>